<dbReference type="GO" id="GO:0005524">
    <property type="term" value="F:ATP binding"/>
    <property type="evidence" value="ECO:0007669"/>
    <property type="project" value="UniProtKB-UniRule"/>
</dbReference>
<feature type="binding site" evidence="8">
    <location>
        <position position="133"/>
    </location>
    <ligand>
        <name>Mg(2+)</name>
        <dbReference type="ChEBI" id="CHEBI:18420"/>
    </ligand>
</feature>
<comment type="similarity">
    <text evidence="1 8 9">Belongs to the NAD synthetase family.</text>
</comment>
<comment type="subunit">
    <text evidence="8">Homodimer.</text>
</comment>
<evidence type="ECO:0000256" key="2">
    <source>
        <dbReference type="ARBA" id="ARBA00022598"/>
    </source>
</evidence>
<dbReference type="KEGG" id="omr:OXIME_000832"/>
<name>A0AAX4NFH9_9ARCH</name>
<keyword evidence="5 8" id="KW-0067">ATP-binding</keyword>
<dbReference type="GO" id="GO:0004359">
    <property type="term" value="F:glutaminase activity"/>
    <property type="evidence" value="ECO:0007669"/>
    <property type="project" value="InterPro"/>
</dbReference>
<comment type="function">
    <text evidence="8">Catalyzes the ATP-dependent amidation of deamido-NAD to form NAD. Uses ammonia as a nitrogen source.</text>
</comment>
<dbReference type="GO" id="GO:0009435">
    <property type="term" value="P:NAD+ biosynthetic process"/>
    <property type="evidence" value="ECO:0007669"/>
    <property type="project" value="UniProtKB-UniRule"/>
</dbReference>
<accession>A0AAX4NFH9</accession>
<evidence type="ECO:0000256" key="3">
    <source>
        <dbReference type="ARBA" id="ARBA00022723"/>
    </source>
</evidence>
<feature type="binding site" evidence="8">
    <location>
        <begin position="26"/>
        <end position="33"/>
    </location>
    <ligand>
        <name>ATP</name>
        <dbReference type="ChEBI" id="CHEBI:30616"/>
    </ligand>
</feature>
<evidence type="ECO:0000256" key="1">
    <source>
        <dbReference type="ARBA" id="ARBA00005859"/>
    </source>
</evidence>
<dbReference type="InterPro" id="IPR022310">
    <property type="entry name" value="NAD/GMP_synthase"/>
</dbReference>
<proteinExistence type="inferred from homology"/>
<feature type="domain" description="NAD/GMP synthase" evidence="12">
    <location>
        <begin position="13"/>
        <end position="235"/>
    </location>
</feature>
<dbReference type="GO" id="GO:0003952">
    <property type="term" value="F:NAD+ synthase (glutamine-hydrolyzing) activity"/>
    <property type="evidence" value="ECO:0007669"/>
    <property type="project" value="InterPro"/>
</dbReference>
<keyword evidence="4 8" id="KW-0547">Nucleotide-binding</keyword>
<feature type="binding site" description="in other chain" evidence="8">
    <location>
        <position position="108"/>
    </location>
    <ligand>
        <name>deamido-NAD(+)</name>
        <dbReference type="ChEBI" id="CHEBI:58437"/>
        <note>ligand shared between two neighboring subunits</note>
    </ligand>
</feature>
<dbReference type="AlphaFoldDB" id="A0AAX4NFH9"/>
<dbReference type="Gene3D" id="3.40.50.620">
    <property type="entry name" value="HUPs"/>
    <property type="match status" value="1"/>
</dbReference>
<feature type="binding site" evidence="8">
    <location>
        <position position="128"/>
    </location>
    <ligand>
        <name>ATP</name>
        <dbReference type="ChEBI" id="CHEBI:30616"/>
    </ligand>
</feature>
<evidence type="ECO:0000256" key="11">
    <source>
        <dbReference type="SAM" id="MobiDB-lite"/>
    </source>
</evidence>
<keyword evidence="2 8" id="KW-0436">Ligase</keyword>
<dbReference type="HAMAP" id="MF_00193">
    <property type="entry name" value="NadE_ammonia_dep"/>
    <property type="match status" value="1"/>
</dbReference>
<evidence type="ECO:0000256" key="6">
    <source>
        <dbReference type="ARBA" id="ARBA00022842"/>
    </source>
</evidence>
<dbReference type="EC" id="6.3.1.5" evidence="8 10"/>
<evidence type="ECO:0000256" key="8">
    <source>
        <dbReference type="HAMAP-Rule" id="MF_00193"/>
    </source>
</evidence>
<keyword evidence="6 8" id="KW-0460">Magnesium</keyword>
<feature type="binding site" description="in other chain" evidence="8">
    <location>
        <position position="141"/>
    </location>
    <ligand>
        <name>deamido-NAD(+)</name>
        <dbReference type="ChEBI" id="CHEBI:58437"/>
        <note>ligand shared between two neighboring subunits</note>
    </ligand>
</feature>
<dbReference type="InterPro" id="IPR014729">
    <property type="entry name" value="Rossmann-like_a/b/a_fold"/>
</dbReference>
<dbReference type="Proteomes" id="UP001451606">
    <property type="component" value="Chromosome"/>
</dbReference>
<comment type="pathway">
    <text evidence="8">Cofactor biosynthesis; NAD(+) biosynthesis; NAD(+) from deamido-NAD(+) (ammonia route): step 1/1.</text>
</comment>
<evidence type="ECO:0000313" key="14">
    <source>
        <dbReference type="Proteomes" id="UP001451606"/>
    </source>
</evidence>
<feature type="binding site" evidence="8">
    <location>
        <position position="32"/>
    </location>
    <ligand>
        <name>Mg(2+)</name>
        <dbReference type="ChEBI" id="CHEBI:18420"/>
    </ligand>
</feature>
<dbReference type="GeneID" id="95967565"/>
<keyword evidence="14" id="KW-1185">Reference proteome</keyword>
<dbReference type="NCBIfam" id="TIGR00552">
    <property type="entry name" value="nadE"/>
    <property type="match status" value="1"/>
</dbReference>
<keyword evidence="7 8" id="KW-0520">NAD</keyword>
<gene>
    <name evidence="8" type="primary">nadE</name>
    <name evidence="13" type="ORF">OXIME_000832</name>
</gene>
<evidence type="ECO:0000256" key="7">
    <source>
        <dbReference type="ARBA" id="ARBA00023027"/>
    </source>
</evidence>
<reference evidence="13 14" key="1">
    <citation type="submission" date="2023-09" db="EMBL/GenBank/DDBJ databases">
        <authorList>
            <person name="Golyshina O.V."/>
            <person name="Lunev E.A."/>
            <person name="Bargiela R."/>
            <person name="Gaines M.C."/>
            <person name="Daum B."/>
            <person name="Bale N.J."/>
            <person name="Koenen M."/>
            <person name="Sinninghe Damst J.S."/>
            <person name="Yakimov M."/>
            <person name="Golyshin P.N."/>
        </authorList>
    </citation>
    <scope>NUCLEOTIDE SEQUENCE [LARGE SCALE GENOMIC DNA]</scope>
    <source>
        <strain evidence="13 14">M1</strain>
    </source>
</reference>
<dbReference type="GO" id="GO:0005737">
    <property type="term" value="C:cytoplasm"/>
    <property type="evidence" value="ECO:0007669"/>
    <property type="project" value="InterPro"/>
</dbReference>
<feature type="binding site" evidence="8">
    <location>
        <position position="157"/>
    </location>
    <ligand>
        <name>ATP</name>
        <dbReference type="ChEBI" id="CHEBI:30616"/>
    </ligand>
</feature>
<dbReference type="GO" id="GO:0008795">
    <property type="term" value="F:NAD+ synthase activity"/>
    <property type="evidence" value="ECO:0007669"/>
    <property type="project" value="UniProtKB-UniRule"/>
</dbReference>
<evidence type="ECO:0000256" key="9">
    <source>
        <dbReference type="RuleBase" id="RU003811"/>
    </source>
</evidence>
<dbReference type="Pfam" id="PF02540">
    <property type="entry name" value="NAD_synthase"/>
    <property type="match status" value="1"/>
</dbReference>
<evidence type="ECO:0000256" key="10">
    <source>
        <dbReference type="RuleBase" id="RU003812"/>
    </source>
</evidence>
<sequence length="246" mass="28089">MDFSLELEKIGHFITEKLAGKDAVLGISGGVDSALVLSILARVLPKERIRAFFMPDSNTPETDLDDVKKLSESTKIEIKIINIESVVEAFRSLLSIEDRYAMGNVKSRTRMIILYYFANINNGLVIGTTNRTEHLIGYYTKFGDGACDIEPIMHLYKQEVWDFATFMKVPDNIIRKKPSAGLWEGQTDEDEIGMTYSDLDKVLEDVFDLNLKSLTDKHKKVEELHERSEHKRKLPEFIKAGENKDR</sequence>
<dbReference type="InterPro" id="IPR022926">
    <property type="entry name" value="NH(3)-dep_NAD(+)_synth"/>
</dbReference>
<evidence type="ECO:0000259" key="12">
    <source>
        <dbReference type="Pfam" id="PF02540"/>
    </source>
</evidence>
<feature type="region of interest" description="Disordered" evidence="11">
    <location>
        <begin position="222"/>
        <end position="246"/>
    </location>
</feature>
<comment type="catalytic activity">
    <reaction evidence="8 10">
        <text>deamido-NAD(+) + NH4(+) + ATP = AMP + diphosphate + NAD(+) + H(+)</text>
        <dbReference type="Rhea" id="RHEA:21188"/>
        <dbReference type="ChEBI" id="CHEBI:15378"/>
        <dbReference type="ChEBI" id="CHEBI:28938"/>
        <dbReference type="ChEBI" id="CHEBI:30616"/>
        <dbReference type="ChEBI" id="CHEBI:33019"/>
        <dbReference type="ChEBI" id="CHEBI:57540"/>
        <dbReference type="ChEBI" id="CHEBI:58437"/>
        <dbReference type="ChEBI" id="CHEBI:456215"/>
        <dbReference type="EC" id="6.3.1.5"/>
    </reaction>
</comment>
<organism evidence="13 14">
    <name type="scientific">Oxyplasma meridianum</name>
    <dbReference type="NCBI Taxonomy" id="3073602"/>
    <lineage>
        <taxon>Archaea</taxon>
        <taxon>Methanobacteriati</taxon>
        <taxon>Thermoplasmatota</taxon>
        <taxon>Thermoplasmata</taxon>
        <taxon>Thermoplasmatales</taxon>
        <taxon>Thermoplasmataceae</taxon>
        <taxon>Oxyplasma</taxon>
    </lineage>
</organism>
<dbReference type="NCBIfam" id="NF010587">
    <property type="entry name" value="PRK13980.1"/>
    <property type="match status" value="1"/>
</dbReference>
<evidence type="ECO:0000313" key="13">
    <source>
        <dbReference type="EMBL" id="WYY00267.1"/>
    </source>
</evidence>
<dbReference type="SUPFAM" id="SSF52402">
    <property type="entry name" value="Adenine nucleotide alpha hydrolases-like"/>
    <property type="match status" value="1"/>
</dbReference>
<evidence type="ECO:0000256" key="4">
    <source>
        <dbReference type="ARBA" id="ARBA00022741"/>
    </source>
</evidence>
<keyword evidence="3 8" id="KW-0479">Metal-binding</keyword>
<dbReference type="CDD" id="cd00553">
    <property type="entry name" value="NAD_synthase"/>
    <property type="match status" value="1"/>
</dbReference>
<feature type="binding site" evidence="8">
    <location>
        <position position="148"/>
    </location>
    <ligand>
        <name>deamido-NAD(+)</name>
        <dbReference type="ChEBI" id="CHEBI:58437"/>
        <note>ligand shared between two neighboring subunits</note>
    </ligand>
</feature>
<evidence type="ECO:0000256" key="5">
    <source>
        <dbReference type="ARBA" id="ARBA00022840"/>
    </source>
</evidence>
<dbReference type="PANTHER" id="PTHR23090">
    <property type="entry name" value="NH 3 /GLUTAMINE-DEPENDENT NAD + SYNTHETASE"/>
    <property type="match status" value="1"/>
</dbReference>
<dbReference type="PANTHER" id="PTHR23090:SF9">
    <property type="entry name" value="GLUTAMINE-DEPENDENT NAD(+) SYNTHETASE"/>
    <property type="match status" value="1"/>
</dbReference>
<dbReference type="InterPro" id="IPR003694">
    <property type="entry name" value="NAD_synthase"/>
</dbReference>
<feature type="binding site" evidence="8">
    <location>
        <position position="179"/>
    </location>
    <ligand>
        <name>ATP</name>
        <dbReference type="ChEBI" id="CHEBI:30616"/>
    </ligand>
</feature>
<dbReference type="RefSeq" id="WP_393972212.1">
    <property type="nucleotide sequence ID" value="NZ_CP133772.1"/>
</dbReference>
<protein>
    <recommendedName>
        <fullName evidence="8 10">NH(3)-dependent NAD(+) synthetase</fullName>
        <ecNumber evidence="8 10">6.3.1.5</ecNumber>
    </recommendedName>
</protein>
<feature type="binding site" description="in other chain" evidence="8">
    <location>
        <begin position="230"/>
        <end position="231"/>
    </location>
    <ligand>
        <name>deamido-NAD(+)</name>
        <dbReference type="ChEBI" id="CHEBI:58437"/>
        <note>ligand shared between two neighboring subunits</note>
    </ligand>
</feature>
<dbReference type="GO" id="GO:0046872">
    <property type="term" value="F:metal ion binding"/>
    <property type="evidence" value="ECO:0007669"/>
    <property type="project" value="UniProtKB-KW"/>
</dbReference>
<dbReference type="EMBL" id="CP133772">
    <property type="protein sequence ID" value="WYY00267.1"/>
    <property type="molecule type" value="Genomic_DNA"/>
</dbReference>